<dbReference type="SMART" id="SM00860">
    <property type="entry name" value="SMI1_KNR4"/>
    <property type="match status" value="1"/>
</dbReference>
<dbReference type="InterPro" id="IPR018958">
    <property type="entry name" value="Knr4/Smi1-like_dom"/>
</dbReference>
<evidence type="ECO:0000313" key="2">
    <source>
        <dbReference type="EMBL" id="MBD2596099.1"/>
    </source>
</evidence>
<dbReference type="SUPFAM" id="SSF160631">
    <property type="entry name" value="SMI1/KNR4-like"/>
    <property type="match status" value="1"/>
</dbReference>
<dbReference type="Proteomes" id="UP000603457">
    <property type="component" value="Unassembled WGS sequence"/>
</dbReference>
<keyword evidence="3" id="KW-1185">Reference proteome</keyword>
<dbReference type="InterPro" id="IPR037883">
    <property type="entry name" value="Knr4/Smi1-like_sf"/>
</dbReference>
<feature type="domain" description="Knr4/Smi1-like" evidence="1">
    <location>
        <begin position="23"/>
        <end position="147"/>
    </location>
</feature>
<evidence type="ECO:0000259" key="1">
    <source>
        <dbReference type="SMART" id="SM00860"/>
    </source>
</evidence>
<dbReference type="RefSeq" id="WP_190968861.1">
    <property type="nucleotide sequence ID" value="NZ_JACJTB010000023.1"/>
</dbReference>
<proteinExistence type="predicted"/>
<evidence type="ECO:0000313" key="3">
    <source>
        <dbReference type="Proteomes" id="UP000603457"/>
    </source>
</evidence>
<protein>
    <submittedName>
        <fullName evidence="2">SMI1/KNR4 family protein</fullName>
    </submittedName>
</protein>
<organism evidence="2 3">
    <name type="scientific">Nostoc spongiaeforme FACHB-130</name>
    <dbReference type="NCBI Taxonomy" id="1357510"/>
    <lineage>
        <taxon>Bacteria</taxon>
        <taxon>Bacillati</taxon>
        <taxon>Cyanobacteriota</taxon>
        <taxon>Cyanophyceae</taxon>
        <taxon>Nostocales</taxon>
        <taxon>Nostocaceae</taxon>
        <taxon>Nostoc</taxon>
    </lineage>
</organism>
<sequence length="161" mass="18552">MYLETVKSRFTECSHLFTKKLLPCTQEQVCCLEQRFGLTFPVAYQEFLLWGGICAGGLFEGSNCFYKSLPELRQGAEELLNRDEFPELLPEDAFVFLIHQGYIFWFFRTSEGDDPPVYGYEEGAAPIPYTSVPFKKLSSSFSKFLAELLEEEVGVRKRLQE</sequence>
<comment type="caution">
    <text evidence="2">The sequence shown here is derived from an EMBL/GenBank/DDBJ whole genome shotgun (WGS) entry which is preliminary data.</text>
</comment>
<reference evidence="2 3" key="1">
    <citation type="journal article" date="2020" name="ISME J.">
        <title>Comparative genomics reveals insights into cyanobacterial evolution and habitat adaptation.</title>
        <authorList>
            <person name="Chen M.Y."/>
            <person name="Teng W.K."/>
            <person name="Zhao L."/>
            <person name="Hu C.X."/>
            <person name="Zhou Y.K."/>
            <person name="Han B.P."/>
            <person name="Song L.R."/>
            <person name="Shu W.S."/>
        </authorList>
    </citation>
    <scope>NUCLEOTIDE SEQUENCE [LARGE SCALE GENOMIC DNA]</scope>
    <source>
        <strain evidence="2 3">FACHB-130</strain>
    </source>
</reference>
<dbReference type="Pfam" id="PF09346">
    <property type="entry name" value="SMI1_KNR4"/>
    <property type="match status" value="1"/>
</dbReference>
<gene>
    <name evidence="2" type="ORF">H6G74_17450</name>
</gene>
<accession>A0ABR8FZN9</accession>
<name>A0ABR8FZN9_9NOSO</name>
<dbReference type="EMBL" id="JACJTB010000023">
    <property type="protein sequence ID" value="MBD2596099.1"/>
    <property type="molecule type" value="Genomic_DNA"/>
</dbReference>
<dbReference type="Gene3D" id="3.40.1580.10">
    <property type="entry name" value="SMI1/KNR4-like"/>
    <property type="match status" value="1"/>
</dbReference>